<dbReference type="GeneTree" id="ENSGT00390000015152"/>
<keyword evidence="9" id="KW-1185">Reference proteome</keyword>
<keyword evidence="3" id="KW-0285">Flavoprotein</keyword>
<sequence>MERVKWEYEQSAVVATLKSSEATNNIVAWQRFLPSGPIALLPLDNNTCSLVWSTSHDHAEKLCKLPPQDFVYEVNNAFWQEYPQSNSIETLKELTQNFLDILSPEHSSTSAMQYPPTINSVEGAPLKFPLGLSHSNQYVRSRVAFIGDAVHRIHPLAGQGVNLGFRDVQGLLKVIENAKYNGQDAGSLSVLLGYESSRQLGNLPIVMAVDVLKRLYSSDFEPLVALRTIGSTIFNKLDPIKRRVIEQAGL</sequence>
<dbReference type="PROSITE" id="PS01304">
    <property type="entry name" value="UBIH"/>
    <property type="match status" value="1"/>
</dbReference>
<evidence type="ECO:0000256" key="6">
    <source>
        <dbReference type="ARBA" id="ARBA00023033"/>
    </source>
</evidence>
<name>H2ZD70_CIOSA</name>
<dbReference type="STRING" id="51511.ENSCSAVP00000015536"/>
<evidence type="ECO:0000313" key="9">
    <source>
        <dbReference type="Proteomes" id="UP000007875"/>
    </source>
</evidence>
<dbReference type="AlphaFoldDB" id="H2ZD70"/>
<keyword evidence="4" id="KW-0274">FAD</keyword>
<dbReference type="HOGENOM" id="CLU_009665_8_2_1"/>
<evidence type="ECO:0000313" key="8">
    <source>
        <dbReference type="Ensembl" id="ENSCSAVP00000015536.1"/>
    </source>
</evidence>
<protein>
    <recommendedName>
        <fullName evidence="7">FAD-binding domain-containing protein</fullName>
    </recommendedName>
</protein>
<feature type="domain" description="FAD-binding" evidence="7">
    <location>
        <begin position="136"/>
        <end position="198"/>
    </location>
</feature>
<evidence type="ECO:0000256" key="3">
    <source>
        <dbReference type="ARBA" id="ARBA00022630"/>
    </source>
</evidence>
<dbReference type="GO" id="GO:0005739">
    <property type="term" value="C:mitochondrion"/>
    <property type="evidence" value="ECO:0007669"/>
    <property type="project" value="TreeGrafter"/>
</dbReference>
<dbReference type="FunCoup" id="H2ZD70">
    <property type="interactions" value="146"/>
</dbReference>
<organism evidence="8 9">
    <name type="scientific">Ciona savignyi</name>
    <name type="common">Pacific transparent sea squirt</name>
    <dbReference type="NCBI Taxonomy" id="51511"/>
    <lineage>
        <taxon>Eukaryota</taxon>
        <taxon>Metazoa</taxon>
        <taxon>Chordata</taxon>
        <taxon>Tunicata</taxon>
        <taxon>Ascidiacea</taxon>
        <taxon>Phlebobranchia</taxon>
        <taxon>Cionidae</taxon>
        <taxon>Ciona</taxon>
    </lineage>
</organism>
<dbReference type="InParanoid" id="H2ZD70"/>
<dbReference type="eggNOG" id="KOG3855">
    <property type="taxonomic scope" value="Eukaryota"/>
</dbReference>
<dbReference type="Ensembl" id="ENSCSAVT00000015714.1">
    <property type="protein sequence ID" value="ENSCSAVP00000015536.1"/>
    <property type="gene ID" value="ENSCSAVG00000009120.1"/>
</dbReference>
<dbReference type="Proteomes" id="UP000007875">
    <property type="component" value="Unassembled WGS sequence"/>
</dbReference>
<dbReference type="SUPFAM" id="SSF51905">
    <property type="entry name" value="FAD/NAD(P)-binding domain"/>
    <property type="match status" value="1"/>
</dbReference>
<dbReference type="Pfam" id="PF01494">
    <property type="entry name" value="FAD_binding_3"/>
    <property type="match status" value="1"/>
</dbReference>
<evidence type="ECO:0000256" key="4">
    <source>
        <dbReference type="ARBA" id="ARBA00022827"/>
    </source>
</evidence>
<proteinExistence type="inferred from homology"/>
<reference evidence="8" key="2">
    <citation type="submission" date="2025-08" db="UniProtKB">
        <authorList>
            <consortium name="Ensembl"/>
        </authorList>
    </citation>
    <scope>IDENTIFICATION</scope>
</reference>
<dbReference type="NCBIfam" id="TIGR01988">
    <property type="entry name" value="Ubi-OHases"/>
    <property type="match status" value="1"/>
</dbReference>
<evidence type="ECO:0000256" key="5">
    <source>
        <dbReference type="ARBA" id="ARBA00023002"/>
    </source>
</evidence>
<dbReference type="GO" id="GO:0004497">
    <property type="term" value="F:monooxygenase activity"/>
    <property type="evidence" value="ECO:0007669"/>
    <property type="project" value="UniProtKB-KW"/>
</dbReference>
<comment type="similarity">
    <text evidence="2">Belongs to the UbiH/COQ6 family.</text>
</comment>
<dbReference type="PANTHER" id="PTHR43876">
    <property type="entry name" value="UBIQUINONE BIOSYNTHESIS MONOOXYGENASE COQ6, MITOCHONDRIAL"/>
    <property type="match status" value="1"/>
</dbReference>
<evidence type="ECO:0000256" key="2">
    <source>
        <dbReference type="ARBA" id="ARBA00005349"/>
    </source>
</evidence>
<dbReference type="GO" id="GO:0071949">
    <property type="term" value="F:FAD binding"/>
    <property type="evidence" value="ECO:0007669"/>
    <property type="project" value="InterPro"/>
</dbReference>
<dbReference type="InterPro" id="IPR051205">
    <property type="entry name" value="UbiH/COQ6_monooxygenase"/>
</dbReference>
<comment type="cofactor">
    <cofactor evidence="1">
        <name>FAD</name>
        <dbReference type="ChEBI" id="CHEBI:57692"/>
    </cofactor>
</comment>
<dbReference type="PRINTS" id="PR00420">
    <property type="entry name" value="RNGMNOXGNASE"/>
</dbReference>
<dbReference type="OMA" id="WKQYPRS"/>
<keyword evidence="6" id="KW-0503">Monooxygenase</keyword>
<evidence type="ECO:0000256" key="1">
    <source>
        <dbReference type="ARBA" id="ARBA00001974"/>
    </source>
</evidence>
<evidence type="ECO:0000259" key="7">
    <source>
        <dbReference type="Pfam" id="PF01494"/>
    </source>
</evidence>
<dbReference type="InterPro" id="IPR002938">
    <property type="entry name" value="FAD-bd"/>
</dbReference>
<dbReference type="FunFam" id="3.50.50.60:FF:000021">
    <property type="entry name" value="Ubiquinone biosynthesis monooxygenase COQ6"/>
    <property type="match status" value="1"/>
</dbReference>
<dbReference type="GO" id="GO:0006744">
    <property type="term" value="P:ubiquinone biosynthetic process"/>
    <property type="evidence" value="ECO:0007669"/>
    <property type="project" value="InterPro"/>
</dbReference>
<dbReference type="PANTHER" id="PTHR43876:SF7">
    <property type="entry name" value="UBIQUINONE BIOSYNTHESIS MONOOXYGENASE COQ6, MITOCHONDRIAL"/>
    <property type="match status" value="1"/>
</dbReference>
<dbReference type="InterPro" id="IPR010971">
    <property type="entry name" value="UbiH/COQ6"/>
</dbReference>
<accession>H2ZD70</accession>
<dbReference type="Gene3D" id="3.50.50.60">
    <property type="entry name" value="FAD/NAD(P)-binding domain"/>
    <property type="match status" value="1"/>
</dbReference>
<dbReference type="Gene3D" id="3.30.9.10">
    <property type="entry name" value="D-Amino Acid Oxidase, subunit A, domain 2"/>
    <property type="match status" value="1"/>
</dbReference>
<dbReference type="InterPro" id="IPR018168">
    <property type="entry name" value="Ubi_Hdrlase_CS"/>
</dbReference>
<dbReference type="GO" id="GO:0016705">
    <property type="term" value="F:oxidoreductase activity, acting on paired donors, with incorporation or reduction of molecular oxygen"/>
    <property type="evidence" value="ECO:0007669"/>
    <property type="project" value="InterPro"/>
</dbReference>
<dbReference type="InterPro" id="IPR036188">
    <property type="entry name" value="FAD/NAD-bd_sf"/>
</dbReference>
<reference evidence="9" key="1">
    <citation type="submission" date="2003-08" db="EMBL/GenBank/DDBJ databases">
        <authorList>
            <person name="Birren B."/>
            <person name="Nusbaum C."/>
            <person name="Abebe A."/>
            <person name="Abouelleil A."/>
            <person name="Adekoya E."/>
            <person name="Ait-zahra M."/>
            <person name="Allen N."/>
            <person name="Allen T."/>
            <person name="An P."/>
            <person name="Anderson M."/>
            <person name="Anderson S."/>
            <person name="Arachchi H."/>
            <person name="Armbruster J."/>
            <person name="Bachantsang P."/>
            <person name="Baldwin J."/>
            <person name="Barry A."/>
            <person name="Bayul T."/>
            <person name="Blitshsteyn B."/>
            <person name="Bloom T."/>
            <person name="Blye J."/>
            <person name="Boguslavskiy L."/>
            <person name="Borowsky M."/>
            <person name="Boukhgalter B."/>
            <person name="Brunache A."/>
            <person name="Butler J."/>
            <person name="Calixte N."/>
            <person name="Calvo S."/>
            <person name="Camarata J."/>
            <person name="Campo K."/>
            <person name="Chang J."/>
            <person name="Cheshatsang Y."/>
            <person name="Citroen M."/>
            <person name="Collymore A."/>
            <person name="Considine T."/>
            <person name="Cook A."/>
            <person name="Cooke P."/>
            <person name="Corum B."/>
            <person name="Cuomo C."/>
            <person name="David R."/>
            <person name="Dawoe T."/>
            <person name="Degray S."/>
            <person name="Dodge S."/>
            <person name="Dooley K."/>
            <person name="Dorje P."/>
            <person name="Dorjee K."/>
            <person name="Dorris L."/>
            <person name="Duffey N."/>
            <person name="Dupes A."/>
            <person name="Elkins T."/>
            <person name="Engels R."/>
            <person name="Erickson J."/>
            <person name="Farina A."/>
            <person name="Faro S."/>
            <person name="Ferreira P."/>
            <person name="Fischer H."/>
            <person name="Fitzgerald M."/>
            <person name="Foley K."/>
            <person name="Gage D."/>
            <person name="Galagan J."/>
            <person name="Gearin G."/>
            <person name="Gnerre S."/>
            <person name="Gnirke A."/>
            <person name="Goyette A."/>
            <person name="Graham J."/>
            <person name="Grandbois E."/>
            <person name="Gyaltsen K."/>
            <person name="Hafez N."/>
            <person name="Hagopian D."/>
            <person name="Hagos B."/>
            <person name="Hall J."/>
            <person name="Hatcher B."/>
            <person name="Heller A."/>
            <person name="Higgins H."/>
            <person name="Honan T."/>
            <person name="Horn A."/>
            <person name="Houde N."/>
            <person name="Hughes L."/>
            <person name="Hulme W."/>
            <person name="Husby E."/>
            <person name="Iliev I."/>
            <person name="Jaffe D."/>
            <person name="Jones C."/>
            <person name="Kamal M."/>
            <person name="Kamat A."/>
            <person name="Kamvysselis M."/>
            <person name="Karlsson E."/>
            <person name="Kells C."/>
            <person name="Kieu A."/>
            <person name="Kisner P."/>
            <person name="Kodira C."/>
            <person name="Kulbokas E."/>
            <person name="Labutti K."/>
            <person name="Lama D."/>
            <person name="Landers T."/>
            <person name="Leger J."/>
            <person name="Levine S."/>
            <person name="Lewis D."/>
            <person name="Lewis T."/>
            <person name="Lindblad-toh K."/>
            <person name="Liu X."/>
            <person name="Lokyitsang T."/>
            <person name="Lokyitsang Y."/>
            <person name="Lucien O."/>
            <person name="Lui A."/>
            <person name="Ma L.J."/>
            <person name="Mabbitt R."/>
            <person name="Macdonald J."/>
            <person name="Maclean C."/>
            <person name="Major J."/>
            <person name="Manning J."/>
            <person name="Marabella R."/>
            <person name="Maru K."/>
            <person name="Matthews C."/>
            <person name="Mauceli E."/>
            <person name="Mccarthy M."/>
            <person name="Mcdonough S."/>
            <person name="Mcghee T."/>
            <person name="Meldrim J."/>
            <person name="Meneus L."/>
            <person name="Mesirov J."/>
            <person name="Mihalev A."/>
            <person name="Mihova T."/>
            <person name="Mikkelsen T."/>
            <person name="Mlenga V."/>
            <person name="Moru K."/>
            <person name="Mozes J."/>
            <person name="Mulrain L."/>
            <person name="Munson G."/>
            <person name="Naylor J."/>
            <person name="Newes C."/>
            <person name="Nguyen C."/>
            <person name="Nguyen N."/>
            <person name="Nguyen T."/>
            <person name="Nicol R."/>
            <person name="Nielsen C."/>
            <person name="Nizzari M."/>
            <person name="Norbu C."/>
            <person name="Norbu N."/>
            <person name="O'donnell P."/>
            <person name="Okoawo O."/>
            <person name="O'leary S."/>
            <person name="Omotosho B."/>
            <person name="O'neill K."/>
            <person name="Osman S."/>
            <person name="Parker S."/>
            <person name="Perrin D."/>
            <person name="Phunkhang P."/>
            <person name="Piqani B."/>
            <person name="Purcell S."/>
            <person name="Rachupka T."/>
            <person name="Ramasamy U."/>
            <person name="Rameau R."/>
            <person name="Ray V."/>
            <person name="Raymond C."/>
            <person name="Retta R."/>
            <person name="Richardson S."/>
            <person name="Rise C."/>
            <person name="Rodriguez J."/>
            <person name="Rogers J."/>
            <person name="Rogov P."/>
            <person name="Rutman M."/>
            <person name="Schupbach R."/>
            <person name="Seaman C."/>
            <person name="Settipalli S."/>
            <person name="Sharpe T."/>
            <person name="Sheridan J."/>
            <person name="Sherpa N."/>
            <person name="Shi J."/>
            <person name="Smirnov S."/>
            <person name="Smith C."/>
            <person name="Sougnez C."/>
            <person name="Spencer B."/>
            <person name="Stalker J."/>
            <person name="Stange-thomann N."/>
            <person name="Stavropoulos S."/>
            <person name="Stetson K."/>
            <person name="Stone C."/>
            <person name="Stone S."/>
            <person name="Stubbs M."/>
            <person name="Talamas J."/>
            <person name="Tchuinga P."/>
            <person name="Tenzing P."/>
            <person name="Tesfaye S."/>
            <person name="Theodore J."/>
            <person name="Thoulutsang Y."/>
            <person name="Topham K."/>
            <person name="Towey S."/>
            <person name="Tsamla T."/>
            <person name="Tsomo N."/>
            <person name="Vallee D."/>
            <person name="Vassiliev H."/>
            <person name="Venkataraman V."/>
            <person name="Vinson J."/>
            <person name="Vo A."/>
            <person name="Wade C."/>
            <person name="Wang S."/>
            <person name="Wangchuk T."/>
            <person name="Wangdi T."/>
            <person name="Whittaker C."/>
            <person name="Wilkinson J."/>
            <person name="Wu Y."/>
            <person name="Wyman D."/>
            <person name="Yadav S."/>
            <person name="Yang S."/>
            <person name="Yang X."/>
            <person name="Yeager S."/>
            <person name="Yee E."/>
            <person name="Young G."/>
            <person name="Zainoun J."/>
            <person name="Zembeck L."/>
            <person name="Zimmer A."/>
            <person name="Zody M."/>
            <person name="Lander E."/>
        </authorList>
    </citation>
    <scope>NUCLEOTIDE SEQUENCE [LARGE SCALE GENOMIC DNA]</scope>
</reference>
<reference evidence="8" key="3">
    <citation type="submission" date="2025-09" db="UniProtKB">
        <authorList>
            <consortium name="Ensembl"/>
        </authorList>
    </citation>
    <scope>IDENTIFICATION</scope>
</reference>
<keyword evidence="5" id="KW-0560">Oxidoreductase</keyword>